<dbReference type="SMART" id="SM00873">
    <property type="entry name" value="B3_4"/>
    <property type="match status" value="1"/>
</dbReference>
<comment type="subcellular location">
    <subcellularLocation>
        <location evidence="1 15">Cytoplasm</location>
    </subcellularLocation>
</comment>
<dbReference type="InterPro" id="IPR045060">
    <property type="entry name" value="Phe-tRNA-ligase_IIc_bsu"/>
</dbReference>
<dbReference type="GO" id="GO:0009328">
    <property type="term" value="C:phenylalanine-tRNA ligase complex"/>
    <property type="evidence" value="ECO:0007669"/>
    <property type="project" value="TreeGrafter"/>
</dbReference>
<evidence type="ECO:0000259" key="18">
    <source>
        <dbReference type="PROSITE" id="PS51447"/>
    </source>
</evidence>
<evidence type="ECO:0000256" key="6">
    <source>
        <dbReference type="ARBA" id="ARBA00022598"/>
    </source>
</evidence>
<dbReference type="CDD" id="cd02796">
    <property type="entry name" value="tRNA_bind_bactPheRS"/>
    <property type="match status" value="1"/>
</dbReference>
<dbReference type="FunFam" id="3.30.70.380:FF:000001">
    <property type="entry name" value="Phenylalanine--tRNA ligase beta subunit"/>
    <property type="match status" value="1"/>
</dbReference>
<evidence type="ECO:0000256" key="4">
    <source>
        <dbReference type="ARBA" id="ARBA00022490"/>
    </source>
</evidence>
<evidence type="ECO:0000313" key="21">
    <source>
        <dbReference type="Proteomes" id="UP000824242"/>
    </source>
</evidence>
<dbReference type="NCBIfam" id="NF045760">
    <property type="entry name" value="YtpR"/>
    <property type="match status" value="1"/>
</dbReference>
<keyword evidence="9 15" id="KW-0067">ATP-binding</keyword>
<protein>
    <recommendedName>
        <fullName evidence="15">Phenylalanine--tRNA ligase beta subunit</fullName>
        <ecNumber evidence="15">6.1.1.20</ecNumber>
    </recommendedName>
    <alternativeName>
        <fullName evidence="15">Phenylalanyl-tRNA synthetase beta subunit</fullName>
        <shortName evidence="15">PheRS</shortName>
    </alternativeName>
</protein>
<dbReference type="AlphaFoldDB" id="A0A9D1ALU2"/>
<dbReference type="InterPro" id="IPR033714">
    <property type="entry name" value="tRNA_bind_bactPheRS"/>
</dbReference>
<dbReference type="SUPFAM" id="SSF54991">
    <property type="entry name" value="Anticodon-binding domain of PheRS"/>
    <property type="match status" value="1"/>
</dbReference>
<comment type="cofactor">
    <cofactor evidence="15">
        <name>Mg(2+)</name>
        <dbReference type="ChEBI" id="CHEBI:18420"/>
    </cofactor>
    <text evidence="15">Binds 2 magnesium ions per tetramer.</text>
</comment>
<dbReference type="SUPFAM" id="SSF46955">
    <property type="entry name" value="Putative DNA-binding domain"/>
    <property type="match status" value="1"/>
</dbReference>
<keyword evidence="8 15" id="KW-0547">Nucleotide-binding</keyword>
<dbReference type="InterPro" id="IPR005121">
    <property type="entry name" value="Fdx_antiC-bd"/>
</dbReference>
<dbReference type="PANTHER" id="PTHR10947">
    <property type="entry name" value="PHENYLALANYL-TRNA SYNTHETASE BETA CHAIN AND LEUCINE-RICH REPEAT-CONTAINING PROTEIN 47"/>
    <property type="match status" value="1"/>
</dbReference>
<keyword evidence="12 15" id="KW-0648">Protein biosynthesis</keyword>
<dbReference type="InterPro" id="IPR036690">
    <property type="entry name" value="Fdx_antiC-bd_sf"/>
</dbReference>
<dbReference type="Pfam" id="PF03147">
    <property type="entry name" value="FDX-ACB"/>
    <property type="match status" value="1"/>
</dbReference>
<keyword evidence="11 16" id="KW-0694">RNA-binding</keyword>
<dbReference type="GO" id="GO:0140096">
    <property type="term" value="F:catalytic activity, acting on a protein"/>
    <property type="evidence" value="ECO:0007669"/>
    <property type="project" value="UniProtKB-ARBA"/>
</dbReference>
<dbReference type="SUPFAM" id="SSF50249">
    <property type="entry name" value="Nucleic acid-binding proteins"/>
    <property type="match status" value="1"/>
</dbReference>
<dbReference type="PROSITE" id="PS51483">
    <property type="entry name" value="B5"/>
    <property type="match status" value="1"/>
</dbReference>
<dbReference type="InterPro" id="IPR020825">
    <property type="entry name" value="Phe-tRNA_synthase-like_B3/B4"/>
</dbReference>
<dbReference type="InterPro" id="IPR009061">
    <property type="entry name" value="DNA-bd_dom_put_sf"/>
</dbReference>
<dbReference type="Gene3D" id="3.50.40.10">
    <property type="entry name" value="Phenylalanyl-trna Synthetase, Chain B, domain 3"/>
    <property type="match status" value="1"/>
</dbReference>
<organism evidence="20 21">
    <name type="scientific">Candidatus Caccousia avicola</name>
    <dbReference type="NCBI Taxonomy" id="2840721"/>
    <lineage>
        <taxon>Bacteria</taxon>
        <taxon>Bacillati</taxon>
        <taxon>Bacillota</taxon>
        <taxon>Clostridia</taxon>
        <taxon>Eubacteriales</taxon>
        <taxon>Oscillospiraceae</taxon>
        <taxon>Oscillospiraceae incertae sedis</taxon>
        <taxon>Candidatus Caccousia</taxon>
    </lineage>
</organism>
<dbReference type="HAMAP" id="MF_00283">
    <property type="entry name" value="Phe_tRNA_synth_beta1"/>
    <property type="match status" value="1"/>
</dbReference>
<dbReference type="GO" id="GO:0000287">
    <property type="term" value="F:magnesium ion binding"/>
    <property type="evidence" value="ECO:0007669"/>
    <property type="project" value="UniProtKB-UniRule"/>
</dbReference>
<dbReference type="InterPro" id="IPR045864">
    <property type="entry name" value="aa-tRNA-synth_II/BPL/LPL"/>
</dbReference>
<evidence type="ECO:0000256" key="10">
    <source>
        <dbReference type="ARBA" id="ARBA00022842"/>
    </source>
</evidence>
<evidence type="ECO:0000256" key="12">
    <source>
        <dbReference type="ARBA" id="ARBA00022917"/>
    </source>
</evidence>
<proteinExistence type="inferred from homology"/>
<dbReference type="Gene3D" id="2.40.50.140">
    <property type="entry name" value="Nucleic acid-binding proteins"/>
    <property type="match status" value="1"/>
</dbReference>
<accession>A0A9D1ALU2</accession>
<dbReference type="EMBL" id="DVGZ01000019">
    <property type="protein sequence ID" value="HIR46385.1"/>
    <property type="molecule type" value="Genomic_DNA"/>
</dbReference>
<feature type="binding site" evidence="15">
    <location>
        <position position="472"/>
    </location>
    <ligand>
        <name>Mg(2+)</name>
        <dbReference type="ChEBI" id="CHEBI:18420"/>
        <note>shared with alpha subunit</note>
    </ligand>
</feature>
<comment type="caution">
    <text evidence="20">The sequence shown here is derived from an EMBL/GenBank/DDBJ whole genome shotgun (WGS) entry which is preliminary data.</text>
</comment>
<evidence type="ECO:0000256" key="3">
    <source>
        <dbReference type="ARBA" id="ARBA00011209"/>
    </source>
</evidence>
<keyword evidence="4 15" id="KW-0963">Cytoplasm</keyword>
<dbReference type="FunFam" id="3.50.40.10:FF:000001">
    <property type="entry name" value="Phenylalanine--tRNA ligase beta subunit"/>
    <property type="match status" value="1"/>
</dbReference>
<evidence type="ECO:0000256" key="7">
    <source>
        <dbReference type="ARBA" id="ARBA00022723"/>
    </source>
</evidence>
<feature type="binding site" evidence="15">
    <location>
        <position position="468"/>
    </location>
    <ligand>
        <name>Mg(2+)</name>
        <dbReference type="ChEBI" id="CHEBI:18420"/>
        <note>shared with alpha subunit</note>
    </ligand>
</feature>
<keyword evidence="6 15" id="KW-0436">Ligase</keyword>
<dbReference type="GO" id="GO:0004826">
    <property type="term" value="F:phenylalanine-tRNA ligase activity"/>
    <property type="evidence" value="ECO:0007669"/>
    <property type="project" value="UniProtKB-UniRule"/>
</dbReference>
<evidence type="ECO:0000256" key="8">
    <source>
        <dbReference type="ARBA" id="ARBA00022741"/>
    </source>
</evidence>
<dbReference type="Pfam" id="PF03483">
    <property type="entry name" value="B3_4"/>
    <property type="match status" value="1"/>
</dbReference>
<dbReference type="PROSITE" id="PS51447">
    <property type="entry name" value="FDX_ACB"/>
    <property type="match status" value="1"/>
</dbReference>
<evidence type="ECO:0000256" key="2">
    <source>
        <dbReference type="ARBA" id="ARBA00008653"/>
    </source>
</evidence>
<feature type="domain" description="B5" evidence="19">
    <location>
        <begin position="413"/>
        <end position="484"/>
    </location>
</feature>
<gene>
    <name evidence="15" type="primary">pheT</name>
    <name evidence="20" type="ORF">IAB89_01810</name>
</gene>
<keyword evidence="5 16" id="KW-0820">tRNA-binding</keyword>
<dbReference type="Pfam" id="PF03484">
    <property type="entry name" value="B5"/>
    <property type="match status" value="1"/>
</dbReference>
<feature type="binding site" evidence="15">
    <location>
        <position position="462"/>
    </location>
    <ligand>
        <name>Mg(2+)</name>
        <dbReference type="ChEBI" id="CHEBI:18420"/>
        <note>shared with alpha subunit</note>
    </ligand>
</feature>
<evidence type="ECO:0000256" key="9">
    <source>
        <dbReference type="ARBA" id="ARBA00022840"/>
    </source>
</evidence>
<evidence type="ECO:0000313" key="20">
    <source>
        <dbReference type="EMBL" id="HIR46385.1"/>
    </source>
</evidence>
<keyword evidence="7 15" id="KW-0479">Metal-binding</keyword>
<dbReference type="SMART" id="SM00896">
    <property type="entry name" value="FDX-ACB"/>
    <property type="match status" value="1"/>
</dbReference>
<comment type="catalytic activity">
    <reaction evidence="14 15">
        <text>tRNA(Phe) + L-phenylalanine + ATP = L-phenylalanyl-tRNA(Phe) + AMP + diphosphate + H(+)</text>
        <dbReference type="Rhea" id="RHEA:19413"/>
        <dbReference type="Rhea" id="RHEA-COMP:9668"/>
        <dbReference type="Rhea" id="RHEA-COMP:9699"/>
        <dbReference type="ChEBI" id="CHEBI:15378"/>
        <dbReference type="ChEBI" id="CHEBI:30616"/>
        <dbReference type="ChEBI" id="CHEBI:33019"/>
        <dbReference type="ChEBI" id="CHEBI:58095"/>
        <dbReference type="ChEBI" id="CHEBI:78442"/>
        <dbReference type="ChEBI" id="CHEBI:78531"/>
        <dbReference type="ChEBI" id="CHEBI:456215"/>
        <dbReference type="EC" id="6.1.1.20"/>
    </reaction>
</comment>
<dbReference type="InterPro" id="IPR041616">
    <property type="entry name" value="PheRS_beta_core"/>
</dbReference>
<evidence type="ECO:0000259" key="19">
    <source>
        <dbReference type="PROSITE" id="PS51483"/>
    </source>
</evidence>
<dbReference type="PANTHER" id="PTHR10947:SF0">
    <property type="entry name" value="PHENYLALANINE--TRNA LIGASE BETA SUBUNIT"/>
    <property type="match status" value="1"/>
</dbReference>
<dbReference type="InterPro" id="IPR012340">
    <property type="entry name" value="NA-bd_OB-fold"/>
</dbReference>
<dbReference type="CDD" id="cd00769">
    <property type="entry name" value="PheRS_beta_core"/>
    <property type="match status" value="1"/>
</dbReference>
<evidence type="ECO:0000256" key="5">
    <source>
        <dbReference type="ARBA" id="ARBA00022555"/>
    </source>
</evidence>
<keyword evidence="13 15" id="KW-0030">Aminoacyl-tRNA synthetase</keyword>
<comment type="subunit">
    <text evidence="3 15">Tetramer of two alpha and two beta subunits.</text>
</comment>
<evidence type="ECO:0000256" key="11">
    <source>
        <dbReference type="ARBA" id="ARBA00022884"/>
    </source>
</evidence>
<dbReference type="GO" id="GO:0016740">
    <property type="term" value="F:transferase activity"/>
    <property type="evidence" value="ECO:0007669"/>
    <property type="project" value="UniProtKB-ARBA"/>
</dbReference>
<dbReference type="Gene3D" id="3.30.70.380">
    <property type="entry name" value="Ferrodoxin-fold anticodon-binding domain"/>
    <property type="match status" value="1"/>
</dbReference>
<dbReference type="InterPro" id="IPR005146">
    <property type="entry name" value="B3/B4_tRNA-bd"/>
</dbReference>
<feature type="binding site" evidence="15">
    <location>
        <position position="471"/>
    </location>
    <ligand>
        <name>Mg(2+)</name>
        <dbReference type="ChEBI" id="CHEBI:18420"/>
        <note>shared with alpha subunit</note>
    </ligand>
</feature>
<dbReference type="NCBIfam" id="TIGR00472">
    <property type="entry name" value="pheT_bact"/>
    <property type="match status" value="1"/>
</dbReference>
<evidence type="ECO:0000256" key="14">
    <source>
        <dbReference type="ARBA" id="ARBA00049255"/>
    </source>
</evidence>
<dbReference type="SUPFAM" id="SSF56037">
    <property type="entry name" value="PheT/TilS domain"/>
    <property type="match status" value="1"/>
</dbReference>
<dbReference type="GO" id="GO:0006432">
    <property type="term" value="P:phenylalanyl-tRNA aminoacylation"/>
    <property type="evidence" value="ECO:0007669"/>
    <property type="project" value="UniProtKB-UniRule"/>
</dbReference>
<sequence length="797" mass="87773">MNLSMRWLNEFTQPGEMPMRTFTEAMTMSGSKVEGWETEGTEIENVVVAKVVSMERHPDSDHLWICQVDTGDGQPIQIVTGAQNLKPGDVVPAALHNSLLPGGKKIKKGKLRGVESNGMLCSLGELGLTAHDFPSAVEDGIFVLTEEDGCDLTLGKPICEAIGLNDTVVEFEITSNRPDCFSVIGLAREAAATFDKPLSLHTPTVKAGHGSSDGMLDVKIEATDLCSVYSARVVKNVRVKPSPRWLRERLRAMGVRPINNIVDITNYVMLEYGQPMHAFDLRFVEGGQIRVRRAKAGETITTLDGVERTLTEKQMVIADAKKPIAIAGVMGGEFSGIMDDTNTILFESACFDGASVRTTARDQGMRTEASSRYEKGLDPNSCLPTLDRACELVELLDAGDVLDGVLMDSHYSSERRRIPLEHDWINRFLGVSLSEEEMKAILAKLDCTFDGNDVLVPTFRPDLEHKADIAEEIARFYGYNKIQSTSIRGSAQGKYTARQKFDRTIMQTMRALGASEIMTYSFISPKYYDKILMPADSPLRKSIVISNPLGEDTSIMRTTILPSMLEVLARNYNNRNAEACLFELGREYIPTTENELPIEKNTLIVGMYGGDCDFFTVKGMAEQLLEILCVKDWEIAASSEEPSYHPGRCAVLSVNGSRIGVLGELHPKAAENYGVNERVFCLTLDVDLLFSLAAPEKTYTPLPKFPAVTRDLALICDDAVPVGTLEKAIVTGGGALVENIKLFDVYKGEQIEKGKKSVAFSIVLRSRENTLTDEQTNAAIMKKIMKELEKTGAVLRS</sequence>
<evidence type="ECO:0000256" key="15">
    <source>
        <dbReference type="HAMAP-Rule" id="MF_00283"/>
    </source>
</evidence>
<dbReference type="InterPro" id="IPR002547">
    <property type="entry name" value="tRNA-bd_dom"/>
</dbReference>
<dbReference type="GO" id="GO:0000049">
    <property type="term" value="F:tRNA binding"/>
    <property type="evidence" value="ECO:0007669"/>
    <property type="project" value="UniProtKB-UniRule"/>
</dbReference>
<evidence type="ECO:0000259" key="17">
    <source>
        <dbReference type="PROSITE" id="PS50886"/>
    </source>
</evidence>
<dbReference type="InterPro" id="IPR005147">
    <property type="entry name" value="tRNA_synthase_B5-dom"/>
</dbReference>
<dbReference type="Gene3D" id="3.30.56.10">
    <property type="match status" value="2"/>
</dbReference>
<dbReference type="EC" id="6.1.1.20" evidence="15"/>
<dbReference type="InterPro" id="IPR004532">
    <property type="entry name" value="Phe-tRNA-ligase_IIc_bsu_bact"/>
</dbReference>
<reference evidence="20" key="2">
    <citation type="journal article" date="2021" name="PeerJ">
        <title>Extensive microbial diversity within the chicken gut microbiome revealed by metagenomics and culture.</title>
        <authorList>
            <person name="Gilroy R."/>
            <person name="Ravi A."/>
            <person name="Getino M."/>
            <person name="Pursley I."/>
            <person name="Horton D.L."/>
            <person name="Alikhan N.F."/>
            <person name="Baker D."/>
            <person name="Gharbi K."/>
            <person name="Hall N."/>
            <person name="Watson M."/>
            <person name="Adriaenssens E.M."/>
            <person name="Foster-Nyarko E."/>
            <person name="Jarju S."/>
            <person name="Secka A."/>
            <person name="Antonio M."/>
            <person name="Oren A."/>
            <person name="Chaudhuri R.R."/>
            <person name="La Ragione R."/>
            <person name="Hildebrand F."/>
            <person name="Pallen M.J."/>
        </authorList>
    </citation>
    <scope>NUCLEOTIDE SEQUENCE</scope>
    <source>
        <strain evidence="20">ChiSxjej1B13-7958</strain>
    </source>
</reference>
<reference evidence="20" key="1">
    <citation type="submission" date="2020-10" db="EMBL/GenBank/DDBJ databases">
        <authorList>
            <person name="Gilroy R."/>
        </authorList>
    </citation>
    <scope>NUCLEOTIDE SEQUENCE</scope>
    <source>
        <strain evidence="20">ChiSxjej1B13-7958</strain>
    </source>
</reference>
<dbReference type="Proteomes" id="UP000824242">
    <property type="component" value="Unassembled WGS sequence"/>
</dbReference>
<evidence type="ECO:0000256" key="13">
    <source>
        <dbReference type="ARBA" id="ARBA00023146"/>
    </source>
</evidence>
<dbReference type="PROSITE" id="PS50886">
    <property type="entry name" value="TRBD"/>
    <property type="match status" value="1"/>
</dbReference>
<evidence type="ECO:0000256" key="16">
    <source>
        <dbReference type="PROSITE-ProRule" id="PRU00209"/>
    </source>
</evidence>
<keyword evidence="10 15" id="KW-0460">Magnesium</keyword>
<dbReference type="FunFam" id="2.40.50.140:FF:000045">
    <property type="entry name" value="Phenylalanine--tRNA ligase beta subunit"/>
    <property type="match status" value="1"/>
</dbReference>
<evidence type="ECO:0000256" key="1">
    <source>
        <dbReference type="ARBA" id="ARBA00004496"/>
    </source>
</evidence>
<dbReference type="GO" id="GO:0005524">
    <property type="term" value="F:ATP binding"/>
    <property type="evidence" value="ECO:0007669"/>
    <property type="project" value="UniProtKB-UniRule"/>
</dbReference>
<dbReference type="Gene3D" id="3.30.930.10">
    <property type="entry name" value="Bira Bifunctional Protein, Domain 2"/>
    <property type="match status" value="1"/>
</dbReference>
<name>A0A9D1ALU2_9FIRM</name>
<dbReference type="SUPFAM" id="SSF55681">
    <property type="entry name" value="Class II aaRS and biotin synthetases"/>
    <property type="match status" value="1"/>
</dbReference>
<comment type="similarity">
    <text evidence="2 15">Belongs to the phenylalanyl-tRNA synthetase beta subunit family. Type 1 subfamily.</text>
</comment>
<dbReference type="Pfam" id="PF01588">
    <property type="entry name" value="tRNA_bind"/>
    <property type="match status" value="1"/>
</dbReference>
<feature type="domain" description="TRNA-binding" evidence="17">
    <location>
        <begin position="40"/>
        <end position="159"/>
    </location>
</feature>
<dbReference type="Pfam" id="PF17759">
    <property type="entry name" value="tRNA_synthFbeta"/>
    <property type="match status" value="1"/>
</dbReference>
<feature type="domain" description="FDX-ACB" evidence="18">
    <location>
        <begin position="703"/>
        <end position="796"/>
    </location>
</feature>
<dbReference type="SMART" id="SM00874">
    <property type="entry name" value="B5"/>
    <property type="match status" value="1"/>
</dbReference>